<dbReference type="PROSITE" id="PS50222">
    <property type="entry name" value="EF_HAND_2"/>
    <property type="match status" value="2"/>
</dbReference>
<keyword evidence="4" id="KW-1185">Reference proteome</keyword>
<feature type="domain" description="EF-hand" evidence="2">
    <location>
        <begin position="19"/>
        <end position="42"/>
    </location>
</feature>
<dbReference type="InterPro" id="IPR018247">
    <property type="entry name" value="EF_Hand_1_Ca_BS"/>
</dbReference>
<feature type="compositionally biased region" description="Low complexity" evidence="1">
    <location>
        <begin position="173"/>
        <end position="192"/>
    </location>
</feature>
<feature type="compositionally biased region" description="Polar residues" evidence="1">
    <location>
        <begin position="1"/>
        <end position="15"/>
    </location>
</feature>
<organism evidence="3 4">
    <name type="scientific">Rhizobium mayense</name>
    <dbReference type="NCBI Taxonomy" id="1312184"/>
    <lineage>
        <taxon>Bacteria</taxon>
        <taxon>Pseudomonadati</taxon>
        <taxon>Pseudomonadota</taxon>
        <taxon>Alphaproteobacteria</taxon>
        <taxon>Hyphomicrobiales</taxon>
        <taxon>Rhizobiaceae</taxon>
        <taxon>Rhizobium/Agrobacterium group</taxon>
        <taxon>Rhizobium</taxon>
    </lineage>
</organism>
<dbReference type="EMBL" id="JARFYM010000009">
    <property type="protein sequence ID" value="MDL2399986.1"/>
    <property type="molecule type" value="Genomic_DNA"/>
</dbReference>
<feature type="domain" description="EF-hand" evidence="2">
    <location>
        <begin position="92"/>
        <end position="127"/>
    </location>
</feature>
<dbReference type="PROSITE" id="PS00018">
    <property type="entry name" value="EF_HAND_1"/>
    <property type="match status" value="2"/>
</dbReference>
<feature type="compositionally biased region" description="Low complexity" evidence="1">
    <location>
        <begin position="72"/>
        <end position="95"/>
    </location>
</feature>
<protein>
    <submittedName>
        <fullName evidence="3">EF-hand domain-containing protein</fullName>
    </submittedName>
</protein>
<dbReference type="InterPro" id="IPR011992">
    <property type="entry name" value="EF-hand-dom_pair"/>
</dbReference>
<dbReference type="InterPro" id="IPR002048">
    <property type="entry name" value="EF_hand_dom"/>
</dbReference>
<comment type="caution">
    <text evidence="3">The sequence shown here is derived from an EMBL/GenBank/DDBJ whole genome shotgun (WGS) entry which is preliminary data.</text>
</comment>
<dbReference type="RefSeq" id="WP_285869036.1">
    <property type="nucleotide sequence ID" value="NZ_JARFYM010000009.1"/>
</dbReference>
<gene>
    <name evidence="3" type="ORF">PY649_13845</name>
</gene>
<feature type="region of interest" description="Disordered" evidence="1">
    <location>
        <begin position="43"/>
        <end position="141"/>
    </location>
</feature>
<feature type="region of interest" description="Disordered" evidence="1">
    <location>
        <begin position="171"/>
        <end position="195"/>
    </location>
</feature>
<evidence type="ECO:0000256" key="1">
    <source>
        <dbReference type="SAM" id="MobiDB-lite"/>
    </source>
</evidence>
<dbReference type="Pfam" id="PF13202">
    <property type="entry name" value="EF-hand_5"/>
    <property type="match status" value="2"/>
</dbReference>
<dbReference type="SUPFAM" id="SSF47473">
    <property type="entry name" value="EF-hand"/>
    <property type="match status" value="1"/>
</dbReference>
<evidence type="ECO:0000259" key="2">
    <source>
        <dbReference type="PROSITE" id="PS50222"/>
    </source>
</evidence>
<feature type="region of interest" description="Disordered" evidence="1">
    <location>
        <begin position="1"/>
        <end position="30"/>
    </location>
</feature>
<feature type="compositionally biased region" description="Polar residues" evidence="1">
    <location>
        <begin position="43"/>
        <end position="71"/>
    </location>
</feature>
<evidence type="ECO:0000313" key="3">
    <source>
        <dbReference type="EMBL" id="MDL2399986.1"/>
    </source>
</evidence>
<accession>A0ABT7JUM1</accession>
<sequence>MSGISSVGSSMTAASYNPLDKNGDGIVDAQELQEAAQSGLLSASVLNDENSSDPSATDTFSSNLASMLLQMQQSGASGSSQTGTGSSSGSSSGQSPMDQLFASLDTNHDGKVSSDEFVAGRPKDMSQSDAENLFKSVDTQGAGSLNKDQFVVGLDVLKSTDSSAADMLLLEQTSSDSNSSGSSGTSTSDNSGQNALEVFISEMQASMNVYQNTYGQYDPDSSDSAAA</sequence>
<reference evidence="3" key="1">
    <citation type="submission" date="2023-06" db="EMBL/GenBank/DDBJ databases">
        <title>Phylogenetic Diversity of Rhizobium strains.</title>
        <authorList>
            <person name="Moura F.T."/>
            <person name="Helene L.C.F."/>
            <person name="Hungria M."/>
        </authorList>
    </citation>
    <scope>NUCLEOTIDE SEQUENCE</scope>
    <source>
        <strain evidence="3">CCGE526</strain>
    </source>
</reference>
<dbReference type="Proteomes" id="UP001172645">
    <property type="component" value="Unassembled WGS sequence"/>
</dbReference>
<dbReference type="Gene3D" id="1.10.238.10">
    <property type="entry name" value="EF-hand"/>
    <property type="match status" value="1"/>
</dbReference>
<proteinExistence type="predicted"/>
<name>A0ABT7JUM1_9HYPH</name>
<evidence type="ECO:0000313" key="4">
    <source>
        <dbReference type="Proteomes" id="UP001172645"/>
    </source>
</evidence>